<name>A0ACC2L9X3_PERAE</name>
<proteinExistence type="predicted"/>
<evidence type="ECO:0000313" key="2">
    <source>
        <dbReference type="Proteomes" id="UP001234297"/>
    </source>
</evidence>
<dbReference type="Proteomes" id="UP001234297">
    <property type="component" value="Chromosome 7"/>
</dbReference>
<protein>
    <submittedName>
        <fullName evidence="1">Uncharacterized protein</fullName>
    </submittedName>
</protein>
<gene>
    <name evidence="1" type="ORF">MRB53_023480</name>
</gene>
<keyword evidence="2" id="KW-1185">Reference proteome</keyword>
<reference evidence="1 2" key="1">
    <citation type="journal article" date="2022" name="Hortic Res">
        <title>A haplotype resolved chromosomal level avocado genome allows analysis of novel avocado genes.</title>
        <authorList>
            <person name="Nath O."/>
            <person name="Fletcher S.J."/>
            <person name="Hayward A."/>
            <person name="Shaw L.M."/>
            <person name="Masouleh A.K."/>
            <person name="Furtado A."/>
            <person name="Henry R.J."/>
            <person name="Mitter N."/>
        </authorList>
    </citation>
    <scope>NUCLEOTIDE SEQUENCE [LARGE SCALE GENOMIC DNA]</scope>
    <source>
        <strain evidence="2">cv. Hass</strain>
    </source>
</reference>
<dbReference type="EMBL" id="CM056815">
    <property type="protein sequence ID" value="KAJ8630157.1"/>
    <property type="molecule type" value="Genomic_DNA"/>
</dbReference>
<accession>A0ACC2L9X3</accession>
<evidence type="ECO:0000313" key="1">
    <source>
        <dbReference type="EMBL" id="KAJ8630157.1"/>
    </source>
</evidence>
<comment type="caution">
    <text evidence="1">The sequence shown here is derived from an EMBL/GenBank/DDBJ whole genome shotgun (WGS) entry which is preliminary data.</text>
</comment>
<sequence length="917" mass="102907">MCSERLCDSERNEGASRPFKTEPRSSGRSFLILGGSVKLDAVCDAFDTILGRETHFMIFCDTFCFQMCSERLCDSERNEGASRPFKTEPRSSGRSFLILGGSVKLDAVCDAFDTILGRETHFMIFCDTFCFQMCSERLCDSERNEGASRPFKTEPRSSGRSFLILGGSVKLDAVCDAFDTILGRETHFMIFCDTFCFQMCSERLCDSERNEGASRPFKTEPRSSGRSFLILGGSVKLDAVCDAFDTILGRETHFMIFCDTFCFQMCSERLCDSERNEGASRPFKTEPRSSGRSFLILGGSVKLDAVCDAFDTILGRETHFMIFCDTFCFQMCSERLCDSERNEGASRPFKTEPRSSGRSFLILGGSVKLDAVCDAFDTILGRETHFMIFCDTFCFQMCSERLCDSERNEGASRPFKTEPRSSGRSFLILGGSVKLDAVCDAFDTILGRETHFMIFCDTFCFQMCSERLCDSERNEGASRPFKTEPRSSGRSFLILGGSVKLDAVCDAFDTILGRETHFMIFCDTFCFQMCSERLCDSERNEGASRPFKTEPRSSGRSFLILGGSVKLDAVCDAFDTILGRETHFMIFCDTFCFQMCSERLCDSERNEGASRPFKTEPRSSGRSFLILGGSVKLDAVCDAFDTILGRETHFMIFCDTFCFQMCSERLCDSERNERASRPFKTEPRSSGRSFLILGGSVKLDAVCDAFDTILGRETHFMIFCDTFCFQMCSERLCDSERNEGASRPFKTEPRSSGRSFLILGGSVKLDAVCDAFDTILGRETHFMIFCDTFCFQMCSERLCDSERNEGASRPFKTEPRSSGRSFLILGGSVKLDAVCDAFDTILGRETHFMIFCDTFCFQMCSERLCDSERNEGASRPFKTEPRSSGRSFLILGGSVKLDAVILISHKSLFGYALCKAL</sequence>
<organism evidence="1 2">
    <name type="scientific">Persea americana</name>
    <name type="common">Avocado</name>
    <dbReference type="NCBI Taxonomy" id="3435"/>
    <lineage>
        <taxon>Eukaryota</taxon>
        <taxon>Viridiplantae</taxon>
        <taxon>Streptophyta</taxon>
        <taxon>Embryophyta</taxon>
        <taxon>Tracheophyta</taxon>
        <taxon>Spermatophyta</taxon>
        <taxon>Magnoliopsida</taxon>
        <taxon>Magnoliidae</taxon>
        <taxon>Laurales</taxon>
        <taxon>Lauraceae</taxon>
        <taxon>Persea</taxon>
    </lineage>
</organism>